<evidence type="ECO:0000313" key="2">
    <source>
        <dbReference type="Proteomes" id="UP001638806"/>
    </source>
</evidence>
<proteinExistence type="predicted"/>
<organism evidence="1 2">
    <name type="scientific">Purpureocillium lilacinum</name>
    <name type="common">Paecilomyces lilacinus</name>
    <dbReference type="NCBI Taxonomy" id="33203"/>
    <lineage>
        <taxon>Eukaryota</taxon>
        <taxon>Fungi</taxon>
        <taxon>Dikarya</taxon>
        <taxon>Ascomycota</taxon>
        <taxon>Pezizomycotina</taxon>
        <taxon>Sordariomycetes</taxon>
        <taxon>Hypocreomycetidae</taxon>
        <taxon>Hypocreales</taxon>
        <taxon>Ophiocordycipitaceae</taxon>
        <taxon>Purpureocillium</taxon>
    </lineage>
</organism>
<reference evidence="1" key="1">
    <citation type="submission" date="2024-12" db="EMBL/GenBank/DDBJ databases">
        <title>Comparative genomics and development of molecular markers within Purpureocillium lilacinum and among Purpureocillium species.</title>
        <authorList>
            <person name="Yeh Z.-Y."/>
            <person name="Ni N.-T."/>
            <person name="Lo P.-H."/>
            <person name="Mushyakhwo K."/>
            <person name="Lin C.-F."/>
            <person name="Nai Y.-S."/>
        </authorList>
    </citation>
    <scope>NUCLEOTIDE SEQUENCE</scope>
    <source>
        <strain evidence="1">NCHU-NPUST-175</strain>
    </source>
</reference>
<accession>A0ACC4DIF3</accession>
<comment type="caution">
    <text evidence="1">The sequence shown here is derived from an EMBL/GenBank/DDBJ whole genome shotgun (WGS) entry which is preliminary data.</text>
</comment>
<gene>
    <name evidence="1" type="ORF">ACCO45_009877</name>
</gene>
<dbReference type="Proteomes" id="UP001638806">
    <property type="component" value="Unassembled WGS sequence"/>
</dbReference>
<evidence type="ECO:0000313" key="1">
    <source>
        <dbReference type="EMBL" id="KAL3955858.1"/>
    </source>
</evidence>
<sequence>MPEDDAERLLNQFDVGGMRYRAGNLVDKPDKVVDGLESHAMCIGRRLLDADDACTDRMSQKEAVIDSIPTCVQHGEVFYAMEGETVAYQHPPV</sequence>
<protein>
    <submittedName>
        <fullName evidence="1">Uncharacterized protein</fullName>
    </submittedName>
</protein>
<name>A0ACC4DIF3_PURLI</name>
<keyword evidence="2" id="KW-1185">Reference proteome</keyword>
<dbReference type="EMBL" id="JBGNUJ010000009">
    <property type="protein sequence ID" value="KAL3955858.1"/>
    <property type="molecule type" value="Genomic_DNA"/>
</dbReference>